<evidence type="ECO:0000313" key="8">
    <source>
        <dbReference type="Proteomes" id="UP001189429"/>
    </source>
</evidence>
<organism evidence="7 8">
    <name type="scientific">Prorocentrum cordatum</name>
    <dbReference type="NCBI Taxonomy" id="2364126"/>
    <lineage>
        <taxon>Eukaryota</taxon>
        <taxon>Sar</taxon>
        <taxon>Alveolata</taxon>
        <taxon>Dinophyceae</taxon>
        <taxon>Prorocentrales</taxon>
        <taxon>Prorocentraceae</taxon>
        <taxon>Prorocentrum</taxon>
    </lineage>
</organism>
<dbReference type="PANTHER" id="PTHR11085:SF10">
    <property type="entry name" value="NAD-DEPENDENT PROTEIN DEACYLASE SIRTUIN-5, MITOCHONDRIAL-RELATED"/>
    <property type="match status" value="1"/>
</dbReference>
<feature type="transmembrane region" description="Helical" evidence="5">
    <location>
        <begin position="106"/>
        <end position="128"/>
    </location>
</feature>
<dbReference type="InterPro" id="IPR029035">
    <property type="entry name" value="DHS-like_NAD/FAD-binding_dom"/>
</dbReference>
<dbReference type="SUPFAM" id="SSF52467">
    <property type="entry name" value="DHS-like NAD/FAD-binding domain"/>
    <property type="match status" value="1"/>
</dbReference>
<reference evidence="7" key="1">
    <citation type="submission" date="2023-10" db="EMBL/GenBank/DDBJ databases">
        <authorList>
            <person name="Chen Y."/>
            <person name="Shah S."/>
            <person name="Dougan E. K."/>
            <person name="Thang M."/>
            <person name="Chan C."/>
        </authorList>
    </citation>
    <scope>NUCLEOTIDE SEQUENCE [LARGE SCALE GENOMIC DNA]</scope>
</reference>
<dbReference type="InterPro" id="IPR026591">
    <property type="entry name" value="Sirtuin_cat_small_dom_sf"/>
</dbReference>
<protein>
    <recommendedName>
        <fullName evidence="6">Deacetylase sirtuin-type domain-containing protein</fullName>
    </recommendedName>
</protein>
<feature type="transmembrane region" description="Helical" evidence="5">
    <location>
        <begin position="449"/>
        <end position="468"/>
    </location>
</feature>
<feature type="binding site" evidence="3">
    <location>
        <position position="339"/>
    </location>
    <ligand>
        <name>Zn(2+)</name>
        <dbReference type="ChEBI" id="CHEBI:29105"/>
    </ligand>
</feature>
<dbReference type="InterPro" id="IPR026590">
    <property type="entry name" value="Ssirtuin_cat_dom"/>
</dbReference>
<name>A0ABN9TFL7_9DINO</name>
<keyword evidence="2" id="KW-0520">NAD</keyword>
<keyword evidence="3" id="KW-0479">Metal-binding</keyword>
<evidence type="ECO:0000259" key="6">
    <source>
        <dbReference type="PROSITE" id="PS50305"/>
    </source>
</evidence>
<keyword evidence="5" id="KW-0472">Membrane</keyword>
<accession>A0ABN9TFL7</accession>
<dbReference type="InterPro" id="IPR050134">
    <property type="entry name" value="NAD-dep_sirtuin_deacylases"/>
</dbReference>
<feature type="compositionally biased region" description="Low complexity" evidence="4">
    <location>
        <begin position="172"/>
        <end position="186"/>
    </location>
</feature>
<dbReference type="Gene3D" id="3.30.1600.10">
    <property type="entry name" value="SIR2/SIRT2 'Small Domain"/>
    <property type="match status" value="1"/>
</dbReference>
<keyword evidence="3" id="KW-0862">Zinc</keyword>
<keyword evidence="5" id="KW-0812">Transmembrane</keyword>
<keyword evidence="1" id="KW-0808">Transferase</keyword>
<comment type="caution">
    <text evidence="3">Lacks conserved residue(s) required for the propagation of feature annotation.</text>
</comment>
<evidence type="ECO:0000256" key="1">
    <source>
        <dbReference type="ARBA" id="ARBA00022679"/>
    </source>
</evidence>
<evidence type="ECO:0000313" key="7">
    <source>
        <dbReference type="EMBL" id="CAK0844282.1"/>
    </source>
</evidence>
<proteinExistence type="predicted"/>
<keyword evidence="8" id="KW-1185">Reference proteome</keyword>
<feature type="binding site" evidence="3">
    <location>
        <position position="296"/>
    </location>
    <ligand>
        <name>Zn(2+)</name>
        <dbReference type="ChEBI" id="CHEBI:29105"/>
    </ligand>
</feature>
<dbReference type="Proteomes" id="UP001189429">
    <property type="component" value="Unassembled WGS sequence"/>
</dbReference>
<dbReference type="Pfam" id="PF02146">
    <property type="entry name" value="SIR2"/>
    <property type="match status" value="1"/>
</dbReference>
<dbReference type="PROSITE" id="PS50305">
    <property type="entry name" value="SIRTUIN"/>
    <property type="match status" value="1"/>
</dbReference>
<feature type="region of interest" description="Disordered" evidence="4">
    <location>
        <begin position="160"/>
        <end position="194"/>
    </location>
</feature>
<comment type="caution">
    <text evidence="7">The sequence shown here is derived from an EMBL/GenBank/DDBJ whole genome shotgun (WGS) entry which is preliminary data.</text>
</comment>
<gene>
    <name evidence="7" type="ORF">PCOR1329_LOCUS38418</name>
</gene>
<evidence type="ECO:0000256" key="4">
    <source>
        <dbReference type="SAM" id="MobiDB-lite"/>
    </source>
</evidence>
<evidence type="ECO:0000256" key="2">
    <source>
        <dbReference type="ARBA" id="ARBA00023027"/>
    </source>
</evidence>
<dbReference type="EMBL" id="CAUYUJ010014651">
    <property type="protein sequence ID" value="CAK0844282.1"/>
    <property type="molecule type" value="Genomic_DNA"/>
</dbReference>
<dbReference type="Gene3D" id="3.40.50.1220">
    <property type="entry name" value="TPP-binding domain"/>
    <property type="match status" value="1"/>
</dbReference>
<dbReference type="PANTHER" id="PTHR11085">
    <property type="entry name" value="NAD-DEPENDENT PROTEIN DEACYLASE SIRTUIN-5, MITOCHONDRIAL-RELATED"/>
    <property type="match status" value="1"/>
</dbReference>
<feature type="binding site" evidence="3">
    <location>
        <position position="300"/>
    </location>
    <ligand>
        <name>Zn(2+)</name>
        <dbReference type="ChEBI" id="CHEBI:29105"/>
    </ligand>
</feature>
<keyword evidence="5" id="KW-1133">Transmembrane helix</keyword>
<feature type="domain" description="Deacetylase sirtuin-type" evidence="6">
    <location>
        <begin position="281"/>
        <end position="436"/>
    </location>
</feature>
<feature type="binding site" evidence="3">
    <location>
        <position position="336"/>
    </location>
    <ligand>
        <name>Zn(2+)</name>
        <dbReference type="ChEBI" id="CHEBI:29105"/>
    </ligand>
</feature>
<evidence type="ECO:0000256" key="5">
    <source>
        <dbReference type="SAM" id="Phobius"/>
    </source>
</evidence>
<evidence type="ECO:0000256" key="3">
    <source>
        <dbReference type="PROSITE-ProRule" id="PRU00236"/>
    </source>
</evidence>
<dbReference type="InterPro" id="IPR003000">
    <property type="entry name" value="Sirtuin"/>
</dbReference>
<sequence>MRLPLKYIPHCTGAILPSLIPASVGIARCSVHWHWTIPLSQQLPSEVLHLLAGLVLSRGPLIDFVPVAVDPLHRLGQHSDGCLSDGDLFVELCRVYLSLLGLRHHVLVWLLLVLRLLLLVLWLLLGAVDTEQRARLRSLLPLAPMPRWFAFTRRPCGAPAAAAAPSDGPRVGTETEAGAGSTTDAAPPLPSKKRARVKGGIYEHALGRRNPAHASSGLAGRGYLPWPHRLKPPLAVLARAAAHGDVMHLAAGEAIETVRSSSGMLRALLKQSRLVQFFQPCLFVWQLWLVGRLQACLQDCQQGLAGPRKYHKVVEKLRGKTVDPAALERMKAGPRCPVCKEGIMKPDAVYFKEPLPKETIKEAVKLSSAAKVFFIVGTSGQVAPACKLPKLAKSKADAKVIEVNPGETDMSKDADLLLLGPSATVLPALADAVKRKMGLLEIADSSNQATAHLIVFVCLIRAMVFWLLGHRAHLARTDYLRWLSGRGNVCAGCRSCRMDVSLCVWSAVSLFVPRRVLAKKHPACLLGGCPGFLGFR</sequence>